<dbReference type="VEuPathDB" id="FungiDB:PYU1_G003384"/>
<protein>
    <recommendedName>
        <fullName evidence="4">Crinkler effector protein N-terminal domain-containing protein</fullName>
    </recommendedName>
</protein>
<comment type="subcellular location">
    <subcellularLocation>
        <location evidence="1">Host cell</location>
    </subcellularLocation>
    <subcellularLocation>
        <location evidence="2">Secreted</location>
    </subcellularLocation>
</comment>
<keyword evidence="6" id="KW-1185">Reference proteome</keyword>
<organism evidence="5 6">
    <name type="scientific">Globisporangium ultimum (strain ATCC 200006 / CBS 805.95 / DAOM BR144)</name>
    <name type="common">Pythium ultimum</name>
    <dbReference type="NCBI Taxonomy" id="431595"/>
    <lineage>
        <taxon>Eukaryota</taxon>
        <taxon>Sar</taxon>
        <taxon>Stramenopiles</taxon>
        <taxon>Oomycota</taxon>
        <taxon>Peronosporomycetes</taxon>
        <taxon>Pythiales</taxon>
        <taxon>Pythiaceae</taxon>
        <taxon>Globisporangium</taxon>
    </lineage>
</organism>
<reference evidence="6" key="1">
    <citation type="journal article" date="2010" name="Genome Biol.">
        <title>Genome sequence of the necrotrophic plant pathogen Pythium ultimum reveals original pathogenicity mechanisms and effector repertoire.</title>
        <authorList>
            <person name="Levesque C.A."/>
            <person name="Brouwer H."/>
            <person name="Cano L."/>
            <person name="Hamilton J.P."/>
            <person name="Holt C."/>
            <person name="Huitema E."/>
            <person name="Raffaele S."/>
            <person name="Robideau G.P."/>
            <person name="Thines M."/>
            <person name="Win J."/>
            <person name="Zerillo M.M."/>
            <person name="Beakes G.W."/>
            <person name="Boore J.L."/>
            <person name="Busam D."/>
            <person name="Dumas B."/>
            <person name="Ferriera S."/>
            <person name="Fuerstenberg S.I."/>
            <person name="Gachon C.M."/>
            <person name="Gaulin E."/>
            <person name="Govers F."/>
            <person name="Grenville-Briggs L."/>
            <person name="Horner N."/>
            <person name="Hostetler J."/>
            <person name="Jiang R.H."/>
            <person name="Johnson J."/>
            <person name="Krajaejun T."/>
            <person name="Lin H."/>
            <person name="Meijer H.J."/>
            <person name="Moore B."/>
            <person name="Morris P."/>
            <person name="Phuntmart V."/>
            <person name="Puiu D."/>
            <person name="Shetty J."/>
            <person name="Stajich J.E."/>
            <person name="Tripathy S."/>
            <person name="Wawra S."/>
            <person name="van West P."/>
            <person name="Whitty B.R."/>
            <person name="Coutinho P.M."/>
            <person name="Henrissat B."/>
            <person name="Martin F."/>
            <person name="Thomas P.D."/>
            <person name="Tyler B.M."/>
            <person name="De Vries R.P."/>
            <person name="Kamoun S."/>
            <person name="Yandell M."/>
            <person name="Tisserat N."/>
            <person name="Buell C.R."/>
        </authorList>
    </citation>
    <scope>NUCLEOTIDE SEQUENCE</scope>
    <source>
        <strain evidence="6">DAOM:BR144</strain>
    </source>
</reference>
<reference evidence="6" key="2">
    <citation type="submission" date="2010-04" db="EMBL/GenBank/DDBJ databases">
        <authorList>
            <person name="Buell R."/>
            <person name="Hamilton J."/>
            <person name="Hostetler J."/>
        </authorList>
    </citation>
    <scope>NUCLEOTIDE SEQUENCE [LARGE SCALE GENOMIC DNA]</scope>
    <source>
        <strain evidence="6">DAOM:BR144</strain>
    </source>
</reference>
<dbReference type="EMBL" id="GL376603">
    <property type="status" value="NOT_ANNOTATED_CDS"/>
    <property type="molecule type" value="Genomic_DNA"/>
</dbReference>
<dbReference type="HOGENOM" id="CLU_1744173_0_0_1"/>
<evidence type="ECO:0000259" key="4">
    <source>
        <dbReference type="Pfam" id="PF20147"/>
    </source>
</evidence>
<dbReference type="Proteomes" id="UP000019132">
    <property type="component" value="Unassembled WGS sequence"/>
</dbReference>
<dbReference type="EnsemblProtists" id="PYU1_T003394">
    <property type="protein sequence ID" value="PYU1_T003394"/>
    <property type="gene ID" value="PYU1_G003384"/>
</dbReference>
<dbReference type="InterPro" id="IPR045379">
    <property type="entry name" value="Crinkler_N"/>
</dbReference>
<dbReference type="AlphaFoldDB" id="K3WEK3"/>
<keyword evidence="3" id="KW-0964">Secreted</keyword>
<name>K3WEK3_GLOUD</name>
<evidence type="ECO:0000313" key="6">
    <source>
        <dbReference type="Proteomes" id="UP000019132"/>
    </source>
</evidence>
<evidence type="ECO:0000256" key="1">
    <source>
        <dbReference type="ARBA" id="ARBA00004340"/>
    </source>
</evidence>
<dbReference type="GO" id="GO:0005576">
    <property type="term" value="C:extracellular region"/>
    <property type="evidence" value="ECO:0007669"/>
    <property type="project" value="UniProtKB-SubCell"/>
</dbReference>
<evidence type="ECO:0000313" key="5">
    <source>
        <dbReference type="EnsemblProtists" id="PYU1_T003394"/>
    </source>
</evidence>
<feature type="domain" description="Crinkler effector protein N-terminal" evidence="4">
    <location>
        <begin position="2"/>
        <end position="106"/>
    </location>
</feature>
<evidence type="ECO:0000256" key="2">
    <source>
        <dbReference type="ARBA" id="ARBA00004613"/>
    </source>
</evidence>
<sequence length="150" mass="16647">MVNLVCAFVGRKENTFVVQEEQLARGEGQSKRKNSVQCDADELKLCLAVKNDGDQAALEVENGAVSIDIQEMIRGEQLDTNWSLNEVLSGDNLKSRKPHQLHLLVVMPTPEPALQESKQVASKDDALDLLAQALRFVMPEIIEHKLVVTD</sequence>
<proteinExistence type="predicted"/>
<evidence type="ECO:0000256" key="3">
    <source>
        <dbReference type="ARBA" id="ARBA00022525"/>
    </source>
</evidence>
<dbReference type="GO" id="GO:0043657">
    <property type="term" value="C:host cell"/>
    <property type="evidence" value="ECO:0007669"/>
    <property type="project" value="UniProtKB-SubCell"/>
</dbReference>
<accession>K3WEK3</accession>
<dbReference type="Pfam" id="PF20147">
    <property type="entry name" value="Crinkler"/>
    <property type="match status" value="1"/>
</dbReference>
<dbReference type="InParanoid" id="K3WEK3"/>
<reference evidence="5" key="3">
    <citation type="submission" date="2015-02" db="UniProtKB">
        <authorList>
            <consortium name="EnsemblProtists"/>
        </authorList>
    </citation>
    <scope>IDENTIFICATION</scope>
    <source>
        <strain evidence="5">DAOM BR144</strain>
    </source>
</reference>